<evidence type="ECO:0000313" key="3">
    <source>
        <dbReference type="Proteomes" id="UP000594263"/>
    </source>
</evidence>
<dbReference type="Pfam" id="PF14299">
    <property type="entry name" value="PP2"/>
    <property type="match status" value="1"/>
</dbReference>
<protein>
    <recommendedName>
        <fullName evidence="1">F-box domain-containing protein</fullName>
    </recommendedName>
</protein>
<feature type="domain" description="F-box" evidence="1">
    <location>
        <begin position="1"/>
        <end position="44"/>
    </location>
</feature>
<evidence type="ECO:0000259" key="1">
    <source>
        <dbReference type="PROSITE" id="PS50181"/>
    </source>
</evidence>
<dbReference type="SMART" id="SM00256">
    <property type="entry name" value="FBOX"/>
    <property type="match status" value="1"/>
</dbReference>
<organism evidence="2 3">
    <name type="scientific">Kalanchoe fedtschenkoi</name>
    <name type="common">Lavender scallops</name>
    <name type="synonym">South American air plant</name>
    <dbReference type="NCBI Taxonomy" id="63787"/>
    <lineage>
        <taxon>Eukaryota</taxon>
        <taxon>Viridiplantae</taxon>
        <taxon>Streptophyta</taxon>
        <taxon>Embryophyta</taxon>
        <taxon>Tracheophyta</taxon>
        <taxon>Spermatophyta</taxon>
        <taxon>Magnoliopsida</taxon>
        <taxon>eudicotyledons</taxon>
        <taxon>Gunneridae</taxon>
        <taxon>Pentapetalae</taxon>
        <taxon>Saxifragales</taxon>
        <taxon>Crassulaceae</taxon>
        <taxon>Kalanchoe</taxon>
    </lineage>
</organism>
<dbReference type="PANTHER" id="PTHR32278">
    <property type="entry name" value="F-BOX DOMAIN-CONTAINING PROTEIN"/>
    <property type="match status" value="1"/>
</dbReference>
<dbReference type="PROSITE" id="PS50181">
    <property type="entry name" value="FBOX"/>
    <property type="match status" value="1"/>
</dbReference>
<name>A0A7N0RHG7_KALFE</name>
<dbReference type="InterPro" id="IPR025886">
    <property type="entry name" value="PP2-like"/>
</dbReference>
<evidence type="ECO:0000313" key="2">
    <source>
        <dbReference type="EnsemblPlants" id="Kaladp0011s0565.1.v1.1"/>
    </source>
</evidence>
<dbReference type="InterPro" id="IPR001810">
    <property type="entry name" value="F-box_dom"/>
</dbReference>
<dbReference type="SUPFAM" id="SSF81383">
    <property type="entry name" value="F-box domain"/>
    <property type="match status" value="1"/>
</dbReference>
<keyword evidence="3" id="KW-1185">Reference proteome</keyword>
<dbReference type="CDD" id="cd22162">
    <property type="entry name" value="F-box_AtSKIP3-like"/>
    <property type="match status" value="1"/>
</dbReference>
<dbReference type="AlphaFoldDB" id="A0A7N0RHG7"/>
<dbReference type="OMA" id="WSTNSLY"/>
<proteinExistence type="predicted"/>
<dbReference type="Proteomes" id="UP000594263">
    <property type="component" value="Unplaced"/>
</dbReference>
<dbReference type="Gramene" id="Kaladp0011s0565.1.v1.1">
    <property type="protein sequence ID" value="Kaladp0011s0565.1.v1.1"/>
    <property type="gene ID" value="Kaladp0011s0565.v1.1"/>
</dbReference>
<dbReference type="InterPro" id="IPR036047">
    <property type="entry name" value="F-box-like_dom_sf"/>
</dbReference>
<accession>A0A7N0RHG7</accession>
<reference evidence="2" key="1">
    <citation type="submission" date="2021-01" db="UniProtKB">
        <authorList>
            <consortium name="EnsemblPlants"/>
        </authorList>
    </citation>
    <scope>IDENTIFICATION</scope>
</reference>
<dbReference type="PANTHER" id="PTHR32278:SF11">
    <property type="entry name" value="F-BOX DOMAIN-CONTAINING PROTEIN"/>
    <property type="match status" value="1"/>
</dbReference>
<dbReference type="EnsemblPlants" id="Kaladp0011s0565.1.v1.1">
    <property type="protein sequence ID" value="Kaladp0011s0565.1.v1.1"/>
    <property type="gene ID" value="Kaladp0011s0565.v1.1"/>
</dbReference>
<dbReference type="Gene3D" id="1.20.1280.50">
    <property type="match status" value="1"/>
</dbReference>
<dbReference type="Pfam" id="PF12937">
    <property type="entry name" value="F-box-like"/>
    <property type="match status" value="1"/>
</dbReference>
<sequence>MDFLPEDCVGHIFSFASPPDACRMCLVSSAVQCMVESDSVWARFLPYDYQDIVSRLDSPLEFSSMKDLFFKLCQSRLIDGGQKVSTYIGEISKCIFSDHHLIIDVVAQVFWLDRRTAKKCYILSARELSITWASNPLYWSWKPLNGSRFAEVAELRTICWLEIRGSIAAPALSPKSTYEVYLVAQFANRAFGLNISPSGVTTFEVGNKHHPHQTRCLRGSNQPTLEYVCYSSSTKVLRSRGCGERNQNARARGDGWIEIKLGEFYNYGLDPSDDQEARMSLIEVKGVYLKGGLIVEGIEIRVKENERGS</sequence>